<dbReference type="Pfam" id="PF00078">
    <property type="entry name" value="RVT_1"/>
    <property type="match status" value="1"/>
</dbReference>
<dbReference type="Proteomes" id="UP000565441">
    <property type="component" value="Unassembled WGS sequence"/>
</dbReference>
<keyword evidence="3" id="KW-1185">Reference proteome</keyword>
<dbReference type="EMBL" id="JAACJP010000004">
    <property type="protein sequence ID" value="KAF5384810.1"/>
    <property type="molecule type" value="Genomic_DNA"/>
</dbReference>
<dbReference type="AlphaFoldDB" id="A0A8H5HKR6"/>
<dbReference type="OrthoDB" id="412006at2759"/>
<dbReference type="InterPro" id="IPR043502">
    <property type="entry name" value="DNA/RNA_pol_sf"/>
</dbReference>
<protein>
    <recommendedName>
        <fullName evidence="1">Reverse transcriptase domain-containing protein</fullName>
    </recommendedName>
</protein>
<evidence type="ECO:0000259" key="1">
    <source>
        <dbReference type="Pfam" id="PF00078"/>
    </source>
</evidence>
<sequence>MEGKATGEITTEEELNERLDELVGALQKTIESKVPEKKQSPHMKRWWSRELTDARRTVKRLGRDSWERQDIGGHPAHERYRKARNDYGQMIKDTKKAFWRAWLEEIHARSVWDANKFITAPPTDGGRTRIPALKVEEEGGETREVQDNEGKAKLFHQAFFYEPPEVTNIPEDTVYPGEKFAWTPITDTEIRRAISKLNPFKAHGLSGIPNVVLTKTKDVIIPFLGPIYRATFAIGVYPKKWKVFNTAVLRKTGKDDYSTPNAYRPIALLDTIAKVLSSCVKNRLTYYAEKTNMLPKMQFGGRPGRATTDSLHLLMTFIKDAWRKGHEVVALFLDVKGAFPNTVPRVLAHDMRRKGVPEIVVQWFENKLERRETVISFDDYKSERIPVNSGLDQGCNTSGMCYNFYSASQIEGARRGDGELATAWADDTIFAASGEDMEEAARKVVDMMGREGGGQEWAERHFSLYEWCNGVTEFGTLLFTLDATPEGVAKQ</sequence>
<evidence type="ECO:0000313" key="3">
    <source>
        <dbReference type="Proteomes" id="UP000565441"/>
    </source>
</evidence>
<comment type="caution">
    <text evidence="2">The sequence shown here is derived from an EMBL/GenBank/DDBJ whole genome shotgun (WGS) entry which is preliminary data.</text>
</comment>
<dbReference type="PANTHER" id="PTHR33481:SF1">
    <property type="entry name" value="ENDONUCLEASE_EXONUCLEASE_PHOSPHATASE DOMAIN-CONTAINING PROTEIN-RELATED"/>
    <property type="match status" value="1"/>
</dbReference>
<dbReference type="SUPFAM" id="SSF56672">
    <property type="entry name" value="DNA/RNA polymerases"/>
    <property type="match status" value="1"/>
</dbReference>
<feature type="domain" description="Reverse transcriptase" evidence="1">
    <location>
        <begin position="256"/>
        <end position="446"/>
    </location>
</feature>
<accession>A0A8H5HKR6</accession>
<dbReference type="PANTHER" id="PTHR33481">
    <property type="entry name" value="REVERSE TRANSCRIPTASE"/>
    <property type="match status" value="1"/>
</dbReference>
<organism evidence="2 3">
    <name type="scientific">Tricholomella constricta</name>
    <dbReference type="NCBI Taxonomy" id="117010"/>
    <lineage>
        <taxon>Eukaryota</taxon>
        <taxon>Fungi</taxon>
        <taxon>Dikarya</taxon>
        <taxon>Basidiomycota</taxon>
        <taxon>Agaricomycotina</taxon>
        <taxon>Agaricomycetes</taxon>
        <taxon>Agaricomycetidae</taxon>
        <taxon>Agaricales</taxon>
        <taxon>Tricholomatineae</taxon>
        <taxon>Lyophyllaceae</taxon>
        <taxon>Tricholomella</taxon>
    </lineage>
</organism>
<gene>
    <name evidence="2" type="ORF">D9615_000965</name>
</gene>
<dbReference type="InterPro" id="IPR000477">
    <property type="entry name" value="RT_dom"/>
</dbReference>
<evidence type="ECO:0000313" key="2">
    <source>
        <dbReference type="EMBL" id="KAF5384810.1"/>
    </source>
</evidence>
<reference evidence="2 3" key="1">
    <citation type="journal article" date="2020" name="ISME J.">
        <title>Uncovering the hidden diversity of litter-decomposition mechanisms in mushroom-forming fungi.</title>
        <authorList>
            <person name="Floudas D."/>
            <person name="Bentzer J."/>
            <person name="Ahren D."/>
            <person name="Johansson T."/>
            <person name="Persson P."/>
            <person name="Tunlid A."/>
        </authorList>
    </citation>
    <scope>NUCLEOTIDE SEQUENCE [LARGE SCALE GENOMIC DNA]</scope>
    <source>
        <strain evidence="2 3">CBS 661.87</strain>
    </source>
</reference>
<name>A0A8H5HKR6_9AGAR</name>
<proteinExistence type="predicted"/>